<organism evidence="7 8">
    <name type="scientific">Sinanaerobacter chloroacetimidivorans</name>
    <dbReference type="NCBI Taxonomy" id="2818044"/>
    <lineage>
        <taxon>Bacteria</taxon>
        <taxon>Bacillati</taxon>
        <taxon>Bacillota</taxon>
        <taxon>Clostridia</taxon>
        <taxon>Peptostreptococcales</taxon>
        <taxon>Anaerovoracaceae</taxon>
        <taxon>Sinanaerobacter</taxon>
    </lineage>
</organism>
<feature type="domain" description="Desulfoferrodoxin ferrous iron-binding" evidence="6">
    <location>
        <begin position="42"/>
        <end position="126"/>
    </location>
</feature>
<evidence type="ECO:0000313" key="8">
    <source>
        <dbReference type="Proteomes" id="UP000675664"/>
    </source>
</evidence>
<keyword evidence="3" id="KW-0479">Metal-binding</keyword>
<evidence type="ECO:0000256" key="2">
    <source>
        <dbReference type="ARBA" id="ARBA00022448"/>
    </source>
</evidence>
<sequence>MCKEPKFYKCKHCGKVVSLFRDTGVPTICCGEQMEEIKANTTDAAQEKHVPVVTVEGDKVSVKVGSTPHPMTEEHRIVWIYLQTEKGEQLNCVDTKDKAETCFKICDDDKIIAVFEYCNLHGLWKADYK</sequence>
<evidence type="ECO:0000256" key="5">
    <source>
        <dbReference type="ARBA" id="ARBA00023004"/>
    </source>
</evidence>
<evidence type="ECO:0000256" key="4">
    <source>
        <dbReference type="ARBA" id="ARBA00022982"/>
    </source>
</evidence>
<keyword evidence="8" id="KW-1185">Reference proteome</keyword>
<evidence type="ECO:0000313" key="7">
    <source>
        <dbReference type="EMBL" id="MBR0598530.1"/>
    </source>
</evidence>
<name>A0A8J7W3E5_9FIRM</name>
<keyword evidence="4" id="KW-0249">Electron transport</keyword>
<dbReference type="SUPFAM" id="SSF57802">
    <property type="entry name" value="Rubredoxin-like"/>
    <property type="match status" value="1"/>
</dbReference>
<dbReference type="SUPFAM" id="SSF49367">
    <property type="entry name" value="Superoxide reductase-like"/>
    <property type="match status" value="1"/>
</dbReference>
<reference evidence="7" key="2">
    <citation type="submission" date="2021-04" db="EMBL/GenBank/DDBJ databases">
        <authorList>
            <person name="Liu J."/>
        </authorList>
    </citation>
    <scope>NUCLEOTIDE SEQUENCE</scope>
    <source>
        <strain evidence="7">BAD-6</strain>
    </source>
</reference>
<protein>
    <submittedName>
        <fullName evidence="7">Desulfoferrodoxin</fullName>
    </submittedName>
</protein>
<dbReference type="RefSeq" id="WP_227018654.1">
    <property type="nucleotide sequence ID" value="NZ_JAGSND010000007.1"/>
</dbReference>
<dbReference type="InterPro" id="IPR002742">
    <property type="entry name" value="Desulfoferrodoxin_Fe-bd_dom"/>
</dbReference>
<dbReference type="Pfam" id="PF01880">
    <property type="entry name" value="Desulfoferrodox"/>
    <property type="match status" value="1"/>
</dbReference>
<comment type="similarity">
    <text evidence="1">Belongs to the desulfoferrodoxin family.</text>
</comment>
<dbReference type="InterPro" id="IPR051233">
    <property type="entry name" value="Desulfoferrodoxin_SOR"/>
</dbReference>
<comment type="caution">
    <text evidence="7">The sequence shown here is derived from an EMBL/GenBank/DDBJ whole genome shotgun (WGS) entry which is preliminary data.</text>
</comment>
<proteinExistence type="inferred from homology"/>
<evidence type="ECO:0000259" key="6">
    <source>
        <dbReference type="Pfam" id="PF01880"/>
    </source>
</evidence>
<dbReference type="AlphaFoldDB" id="A0A8J7W3E5"/>
<keyword evidence="2" id="KW-0813">Transport</keyword>
<dbReference type="NCBIfam" id="TIGR00332">
    <property type="entry name" value="neela_ferrous"/>
    <property type="match status" value="1"/>
</dbReference>
<reference evidence="7" key="1">
    <citation type="submission" date="2021-04" db="EMBL/GenBank/DDBJ databases">
        <title>Sinoanaerobacter chloroacetimidivorans sp. nov., an obligate anaerobic bacterium isolated from anaerobic sludge.</title>
        <authorList>
            <person name="Bao Y."/>
        </authorList>
    </citation>
    <scope>NUCLEOTIDE SEQUENCE</scope>
    <source>
        <strain evidence="7">BAD-6</strain>
    </source>
</reference>
<accession>A0A8J7W3E5</accession>
<gene>
    <name evidence="7" type="ORF">KCX82_11625</name>
</gene>
<dbReference type="GO" id="GO:0050605">
    <property type="term" value="F:superoxide reductase activity"/>
    <property type="evidence" value="ECO:0007669"/>
    <property type="project" value="UniProtKB-EC"/>
</dbReference>
<dbReference type="Gene3D" id="2.60.40.730">
    <property type="entry name" value="SOR catalytic domain"/>
    <property type="match status" value="1"/>
</dbReference>
<evidence type="ECO:0000256" key="3">
    <source>
        <dbReference type="ARBA" id="ARBA00022723"/>
    </source>
</evidence>
<dbReference type="PANTHER" id="PTHR36541:SF1">
    <property type="entry name" value="SUPEROXIDE REDUCTASE-RELATED"/>
    <property type="match status" value="1"/>
</dbReference>
<keyword evidence="5" id="KW-0408">Iron</keyword>
<dbReference type="GO" id="GO:0005506">
    <property type="term" value="F:iron ion binding"/>
    <property type="evidence" value="ECO:0007669"/>
    <property type="project" value="InterPro"/>
</dbReference>
<dbReference type="Gene3D" id="2.20.28.100">
    <property type="entry name" value="Desulphoferrodoxin, N-terminal domain"/>
    <property type="match status" value="1"/>
</dbReference>
<dbReference type="InterPro" id="IPR036073">
    <property type="entry name" value="Desulfoferrodoxin_Fe-bd_dom_sf"/>
</dbReference>
<dbReference type="InterPro" id="IPR038094">
    <property type="entry name" value="Desulfoferrodoxin_N_sf"/>
</dbReference>
<dbReference type="PANTHER" id="PTHR36541">
    <property type="entry name" value="SUPEROXIDE REDUCTASE-RELATED"/>
    <property type="match status" value="1"/>
</dbReference>
<dbReference type="EMBL" id="JAGSND010000007">
    <property type="protein sequence ID" value="MBR0598530.1"/>
    <property type="molecule type" value="Genomic_DNA"/>
</dbReference>
<dbReference type="Proteomes" id="UP000675664">
    <property type="component" value="Unassembled WGS sequence"/>
</dbReference>
<evidence type="ECO:0000256" key="1">
    <source>
        <dbReference type="ARBA" id="ARBA00005941"/>
    </source>
</evidence>